<keyword evidence="2" id="KW-0472">Membrane</keyword>
<keyword evidence="4" id="KW-1185">Reference proteome</keyword>
<gene>
    <name evidence="3" type="ORF">OYC64_001004</name>
</gene>
<reference evidence="3 4" key="1">
    <citation type="journal article" date="2022" name="G3 (Bethesda)">
        <title>Evaluating Illumina-, Nanopore-, and PacBio-based genome assembly strategies with the bald notothen, Trematomus borchgrevinki.</title>
        <authorList>
            <person name="Rayamajhi N."/>
            <person name="Cheng C.C."/>
            <person name="Catchen J.M."/>
        </authorList>
    </citation>
    <scope>NUCLEOTIDE SEQUENCE [LARGE SCALE GENOMIC DNA]</scope>
    <source>
        <strain evidence="3">AGRC-2024</strain>
    </source>
</reference>
<reference evidence="3 4" key="2">
    <citation type="journal article" date="2024" name="G3 (Bethesda)">
        <title>The genome of the cryopelagic Antarctic bald notothen, Trematomus borchgrevinki.</title>
        <authorList>
            <person name="Rayamajhi N."/>
            <person name="Rivera-Colon A.G."/>
            <person name="Minhas B.F."/>
            <person name="Cheng C.C."/>
            <person name="Catchen J.M."/>
        </authorList>
    </citation>
    <scope>NUCLEOTIDE SEQUENCE [LARGE SCALE GENOMIC DNA]</scope>
    <source>
        <strain evidence="3">AGRC-2024</strain>
    </source>
</reference>
<name>A0ABD2HGE7_PAGBO</name>
<evidence type="ECO:0000313" key="3">
    <source>
        <dbReference type="EMBL" id="KAL3064886.1"/>
    </source>
</evidence>
<dbReference type="Proteomes" id="UP001619887">
    <property type="component" value="Unassembled WGS sequence"/>
</dbReference>
<organism evidence="3 4">
    <name type="scientific">Pagothenia borchgrevinki</name>
    <name type="common">Bald rockcod</name>
    <name type="synonym">Trematomus borchgrevinki</name>
    <dbReference type="NCBI Taxonomy" id="8213"/>
    <lineage>
        <taxon>Eukaryota</taxon>
        <taxon>Metazoa</taxon>
        <taxon>Chordata</taxon>
        <taxon>Craniata</taxon>
        <taxon>Vertebrata</taxon>
        <taxon>Euteleostomi</taxon>
        <taxon>Actinopterygii</taxon>
        <taxon>Neopterygii</taxon>
        <taxon>Teleostei</taxon>
        <taxon>Neoteleostei</taxon>
        <taxon>Acanthomorphata</taxon>
        <taxon>Eupercaria</taxon>
        <taxon>Perciformes</taxon>
        <taxon>Notothenioidei</taxon>
        <taxon>Nototheniidae</taxon>
        <taxon>Pagothenia</taxon>
    </lineage>
</organism>
<proteinExistence type="predicted"/>
<dbReference type="EMBL" id="JBIYXZ010002070">
    <property type="protein sequence ID" value="KAL3064886.1"/>
    <property type="molecule type" value="Genomic_DNA"/>
</dbReference>
<keyword evidence="2" id="KW-1133">Transmembrane helix</keyword>
<feature type="transmembrane region" description="Helical" evidence="2">
    <location>
        <begin position="19"/>
        <end position="41"/>
    </location>
</feature>
<feature type="compositionally biased region" description="Polar residues" evidence="1">
    <location>
        <begin position="77"/>
        <end position="87"/>
    </location>
</feature>
<evidence type="ECO:0000256" key="1">
    <source>
        <dbReference type="SAM" id="MobiDB-lite"/>
    </source>
</evidence>
<keyword evidence="2" id="KW-0812">Transmembrane</keyword>
<evidence type="ECO:0000256" key="2">
    <source>
        <dbReference type="SAM" id="Phobius"/>
    </source>
</evidence>
<sequence length="104" mass="11254">MSGHLELLNFTGSDRATPFIMNCAVILLLTSSCFTSSALYIPNRAVTSKLKYLLEPPVYAEVVARRGQNASPAVYPENQTQTLQSEVDQAGAGEHGAGKHHHDL</sequence>
<protein>
    <submittedName>
        <fullName evidence="3">Uncharacterized protein</fullName>
    </submittedName>
</protein>
<evidence type="ECO:0000313" key="4">
    <source>
        <dbReference type="Proteomes" id="UP001619887"/>
    </source>
</evidence>
<dbReference type="AlphaFoldDB" id="A0ABD2HGE7"/>
<accession>A0ABD2HGE7</accession>
<comment type="caution">
    <text evidence="3">The sequence shown here is derived from an EMBL/GenBank/DDBJ whole genome shotgun (WGS) entry which is preliminary data.</text>
</comment>
<feature type="region of interest" description="Disordered" evidence="1">
    <location>
        <begin position="71"/>
        <end position="104"/>
    </location>
</feature>